<gene>
    <name evidence="2" type="ORF">J5N97_009028</name>
</gene>
<dbReference type="EMBL" id="JAGGNH010000002">
    <property type="protein sequence ID" value="KAJ0980773.1"/>
    <property type="molecule type" value="Genomic_DNA"/>
</dbReference>
<dbReference type="PANTHER" id="PTHR35480:SF1">
    <property type="entry name" value="MATERNAL EFFECT EMBRYO ARREST 22"/>
    <property type="match status" value="1"/>
</dbReference>
<evidence type="ECO:0008006" key="4">
    <source>
        <dbReference type="Google" id="ProtNLM"/>
    </source>
</evidence>
<feature type="compositionally biased region" description="Basic and acidic residues" evidence="1">
    <location>
        <begin position="604"/>
        <end position="621"/>
    </location>
</feature>
<accession>A0A9D5CWT9</accession>
<comment type="caution">
    <text evidence="2">The sequence shown here is derived from an EMBL/GenBank/DDBJ whole genome shotgun (WGS) entry which is preliminary data.</text>
</comment>
<evidence type="ECO:0000256" key="1">
    <source>
        <dbReference type="SAM" id="MobiDB-lite"/>
    </source>
</evidence>
<reference evidence="2" key="2">
    <citation type="journal article" date="2022" name="Hortic Res">
        <title>The genome of Dioscorea zingiberensis sheds light on the biosynthesis, origin and evolution of the medicinally important diosgenin saponins.</title>
        <authorList>
            <person name="Li Y."/>
            <person name="Tan C."/>
            <person name="Li Z."/>
            <person name="Guo J."/>
            <person name="Li S."/>
            <person name="Chen X."/>
            <person name="Wang C."/>
            <person name="Dai X."/>
            <person name="Yang H."/>
            <person name="Song W."/>
            <person name="Hou L."/>
            <person name="Xu J."/>
            <person name="Tong Z."/>
            <person name="Xu A."/>
            <person name="Yuan X."/>
            <person name="Wang W."/>
            <person name="Yang Q."/>
            <person name="Chen L."/>
            <person name="Sun Z."/>
            <person name="Wang K."/>
            <person name="Pan B."/>
            <person name="Chen J."/>
            <person name="Bao Y."/>
            <person name="Liu F."/>
            <person name="Qi X."/>
            <person name="Gang D.R."/>
            <person name="Wen J."/>
            <person name="Li J."/>
        </authorList>
    </citation>
    <scope>NUCLEOTIDE SEQUENCE</scope>
    <source>
        <strain evidence="2">Dzin_1.0</strain>
    </source>
</reference>
<organism evidence="2 3">
    <name type="scientific">Dioscorea zingiberensis</name>
    <dbReference type="NCBI Taxonomy" id="325984"/>
    <lineage>
        <taxon>Eukaryota</taxon>
        <taxon>Viridiplantae</taxon>
        <taxon>Streptophyta</taxon>
        <taxon>Embryophyta</taxon>
        <taxon>Tracheophyta</taxon>
        <taxon>Spermatophyta</taxon>
        <taxon>Magnoliopsida</taxon>
        <taxon>Liliopsida</taxon>
        <taxon>Dioscoreales</taxon>
        <taxon>Dioscoreaceae</taxon>
        <taxon>Dioscorea</taxon>
    </lineage>
</organism>
<evidence type="ECO:0000313" key="3">
    <source>
        <dbReference type="Proteomes" id="UP001085076"/>
    </source>
</evidence>
<evidence type="ECO:0000313" key="2">
    <source>
        <dbReference type="EMBL" id="KAJ0980773.1"/>
    </source>
</evidence>
<feature type="region of interest" description="Disordered" evidence="1">
    <location>
        <begin position="599"/>
        <end position="652"/>
    </location>
</feature>
<sequence length="1427" mass="160268">MAGDVVLDANPPNPCCAELKKKYKKLEEGRNALRQAVKLLQHETNKLIAERDHFKKAHEDEQLGMKTEKDAQEKESAIRHNLEEEIHDLRSELASYQKSVSSRGTDELQICISKGETEIKRLKSLLEKEEKRADLEKKRADAENKRAAEAWNLLKAEKSKVEEQRKIAETERKNADDSRRTVEIERNKAEEYKLCLEKIQKEAVDIREKSALDANKRVEAERQKASNEKKKADSERRKAEEQSRLVEMERRKVMQQNASTSLLSEQLEEEKRRREELEKKLNETLSAQRVCKNCSCSKGTKNNSTDIEGADVKLLRQQLKLRKKQAKYAKKMARLEKEKMSFIKHQFYLLKQDFTPFSCRLNLLDSHLSNCGKGTQAAEKIAEPSVLPSFNLHNNVLAHKPYNLNSDRDFGMINTCYKDSHKTSGLRREDIGNQLSRRCTRPISGTNSEWESPIGDSFRKKSPSSAVCSTTTSFSHKGFMGSQGRDALSVSASTKLVKNHSNLSTTIPEVTDEFAENGVVAEKADRKYLKRLLGSLDSGNEASQKASTRGRKKRKILDALETIAWLYSVDSDLHLKTRQELSSLTGLFSSEDRSCAKIYSQSNEKSKHLDAEKSPLTKKSDGQSQDPCKNKQKEPFGQSQDQKQMKKFGSKVRSGSLLNEISVPVQKMGESLHECRVGPIDTVTNGRAALVSFENVICGDYMKLLNLDNDLDERRYREAAEMPLSPTLPEIHFNYFQLCEDDSHYLVEGPFRSETISYNLVAFHASDVIKSEIESNASKLQISKAKEQFLDLDRYLCPSQAGVSPASRKEFIEHGSCPKFSEHPSDQMIIGEDIGTPSLNLQSKIVKNICQVANVPDETHGTIKGNVGLNQSPANDTGSRLLHARNAAQTGIHQLSSSSMEEEATLEGPVSYANGYPHGRSDGFKLEDTMCLVVFSNTNNEGSISKIFHAFNSIVDKNCTTSVVNFNLRPILHALAFESDLLPEHKIAVFFSLLLYCISGMTSANSTCATDDEFLTYSKAFAMEMIRVISDEKAMPLFQESCQLNILLNLIQDFLVMRKVLMCVRLGERSFHSSYRKFQCLDGQCLLFEDATHSQLVAGSIILASICAAFDHTAFLLETSYKIIRMCRTDTSWILSVLHLFASVCGPKYFAQGSYSFLLSAIRLVVSFLERRQASVHSISTCLIGESNLGSSFSPCEECPFSTNAGCEDRFMSLLLDVLHHVATYEHNINVRQDFGGQISECSASCPLSKYKKHGVNCSDLVAERNLCSFSDILSLVELVAYYKSWEWTCDKIVPRLVSIMQSCVVEDYVAALCLLLGQLARVGVEACGFKHKGVAEVRHHLRGILNTCIGGKRSLPLQFAAVTALLNLLPVSFSEITDEYSELSTVDTEQSDHIKLMRKWFSQLTKKHQSLSLDLFMSGDGLQKLG</sequence>
<name>A0A9D5CWT9_9LILI</name>
<dbReference type="Proteomes" id="UP001085076">
    <property type="component" value="Miscellaneous, Linkage group lg02"/>
</dbReference>
<keyword evidence="3" id="KW-1185">Reference proteome</keyword>
<protein>
    <recommendedName>
        <fullName evidence="4">Maternal effect embryo arrest 22</fullName>
    </recommendedName>
</protein>
<dbReference type="CDD" id="cd06503">
    <property type="entry name" value="ATP-synt_Fo_b"/>
    <property type="match status" value="1"/>
</dbReference>
<reference evidence="2" key="1">
    <citation type="submission" date="2021-03" db="EMBL/GenBank/DDBJ databases">
        <authorList>
            <person name="Li Z."/>
            <person name="Yang C."/>
        </authorList>
    </citation>
    <scope>NUCLEOTIDE SEQUENCE</scope>
    <source>
        <strain evidence="2">Dzin_1.0</strain>
        <tissue evidence="2">Leaf</tissue>
    </source>
</reference>
<proteinExistence type="predicted"/>
<dbReference type="PANTHER" id="PTHR35480">
    <property type="entry name" value="MATERNAL EFFECT EMBRYO ARREST 22"/>
    <property type="match status" value="1"/>
</dbReference>
<dbReference type="OrthoDB" id="1933275at2759"/>
<feature type="region of interest" description="Disordered" evidence="1">
    <location>
        <begin position="217"/>
        <end position="247"/>
    </location>
</feature>